<dbReference type="PANTHER" id="PTHR23017">
    <property type="entry name" value="SERPENTINE RECEPTOR, CLASS X"/>
    <property type="match status" value="1"/>
</dbReference>
<name>A0A016V2L9_9BILA</name>
<organism evidence="7 8">
    <name type="scientific">Ancylostoma ceylanicum</name>
    <dbReference type="NCBI Taxonomy" id="53326"/>
    <lineage>
        <taxon>Eukaryota</taxon>
        <taxon>Metazoa</taxon>
        <taxon>Ecdysozoa</taxon>
        <taxon>Nematoda</taxon>
        <taxon>Chromadorea</taxon>
        <taxon>Rhabditida</taxon>
        <taxon>Rhabditina</taxon>
        <taxon>Rhabditomorpha</taxon>
        <taxon>Strongyloidea</taxon>
        <taxon>Ancylostomatidae</taxon>
        <taxon>Ancylostomatinae</taxon>
        <taxon>Ancylostoma</taxon>
    </lineage>
</organism>
<dbReference type="Gene3D" id="1.20.1070.10">
    <property type="entry name" value="Rhodopsin 7-helix transmembrane proteins"/>
    <property type="match status" value="1"/>
</dbReference>
<dbReference type="CDD" id="cd00637">
    <property type="entry name" value="7tm_classA_rhodopsin-like"/>
    <property type="match status" value="1"/>
</dbReference>
<keyword evidence="2 5" id="KW-0812">Transmembrane</keyword>
<evidence type="ECO:0000313" key="8">
    <source>
        <dbReference type="Proteomes" id="UP000024635"/>
    </source>
</evidence>
<protein>
    <recommendedName>
        <fullName evidence="6">G-protein coupled receptors family 1 profile domain-containing protein</fullName>
    </recommendedName>
</protein>
<feature type="transmembrane region" description="Helical" evidence="5">
    <location>
        <begin position="279"/>
        <end position="301"/>
    </location>
</feature>
<feature type="domain" description="G-protein coupled receptors family 1 profile" evidence="6">
    <location>
        <begin position="77"/>
        <end position="254"/>
    </location>
</feature>
<keyword evidence="8" id="KW-1185">Reference proteome</keyword>
<dbReference type="PROSITE" id="PS50262">
    <property type="entry name" value="G_PROTEIN_RECEP_F1_2"/>
    <property type="match status" value="1"/>
</dbReference>
<evidence type="ECO:0000256" key="2">
    <source>
        <dbReference type="ARBA" id="ARBA00022692"/>
    </source>
</evidence>
<evidence type="ECO:0000256" key="1">
    <source>
        <dbReference type="ARBA" id="ARBA00004370"/>
    </source>
</evidence>
<feature type="transmembrane region" description="Helical" evidence="5">
    <location>
        <begin position="183"/>
        <end position="209"/>
    </location>
</feature>
<dbReference type="OrthoDB" id="5874085at2759"/>
<feature type="transmembrane region" description="Helical" evidence="5">
    <location>
        <begin position="64"/>
        <end position="89"/>
    </location>
</feature>
<comment type="caution">
    <text evidence="7">The sequence shown here is derived from an EMBL/GenBank/DDBJ whole genome shotgun (WGS) entry which is preliminary data.</text>
</comment>
<dbReference type="InterPro" id="IPR019430">
    <property type="entry name" value="7TM_GPCR_serpentine_rcpt_Srx"/>
</dbReference>
<dbReference type="AlphaFoldDB" id="A0A016V2L9"/>
<sequence length="363" mass="40756">MTDFVYKLSLKSSDKTLDCDHEHGSIAHDALRPAVSDAEAGVMEKQVIYRDMADCLTSNSSANVAAGISTAVVGAIGNTVGIILMMLILKTPSFHNAFGYLCISHLVSHIGVYSANIFWAAPALILEFDHSITHSFFGVLAGVIENTFWYAAIYSLLQMSLNRLIAIAFPLKYNTIFSPRNLTFGIAAVWTLSVSHCCIYFWSGCHFLFSVSQLSWVYPETECGEIISFYLDFCLSIFLITAVFIIDAFTFVFIRRRAKELSRTCATNTQEEANFKKNIIFFIQGCLGAINQALGIFFYHYFIRTGSTKWQRFAGTSLIFQFCHITDALITIIFIKPVRDQLCHSLHLRKETTKIIMVKDSAH</sequence>
<dbReference type="GO" id="GO:0016020">
    <property type="term" value="C:membrane"/>
    <property type="evidence" value="ECO:0007669"/>
    <property type="project" value="UniProtKB-SubCell"/>
</dbReference>
<gene>
    <name evidence="7" type="primary">Acey_s0020.g88</name>
    <name evidence="7" type="ORF">Y032_0020g88</name>
</gene>
<evidence type="ECO:0000256" key="4">
    <source>
        <dbReference type="ARBA" id="ARBA00023136"/>
    </source>
</evidence>
<keyword evidence="3 5" id="KW-1133">Transmembrane helix</keyword>
<evidence type="ECO:0000313" key="7">
    <source>
        <dbReference type="EMBL" id="EYC21267.1"/>
    </source>
</evidence>
<feature type="transmembrane region" description="Helical" evidence="5">
    <location>
        <begin position="229"/>
        <end position="254"/>
    </location>
</feature>
<reference evidence="8" key="1">
    <citation type="journal article" date="2015" name="Nat. Genet.">
        <title>The genome and transcriptome of the zoonotic hookworm Ancylostoma ceylanicum identify infection-specific gene families.</title>
        <authorList>
            <person name="Schwarz E.M."/>
            <person name="Hu Y."/>
            <person name="Antoshechkin I."/>
            <person name="Miller M.M."/>
            <person name="Sternberg P.W."/>
            <person name="Aroian R.V."/>
        </authorList>
    </citation>
    <scope>NUCLEOTIDE SEQUENCE</scope>
    <source>
        <strain evidence="8">HY135</strain>
    </source>
</reference>
<accession>A0A016V2L9</accession>
<dbReference type="Proteomes" id="UP000024635">
    <property type="component" value="Unassembled WGS sequence"/>
</dbReference>
<comment type="subcellular location">
    <subcellularLocation>
        <location evidence="1">Membrane</location>
    </subcellularLocation>
</comment>
<evidence type="ECO:0000259" key="6">
    <source>
        <dbReference type="PROSITE" id="PS50262"/>
    </source>
</evidence>
<feature type="transmembrane region" description="Helical" evidence="5">
    <location>
        <begin position="313"/>
        <end position="335"/>
    </location>
</feature>
<evidence type="ECO:0000256" key="5">
    <source>
        <dbReference type="SAM" id="Phobius"/>
    </source>
</evidence>
<evidence type="ECO:0000256" key="3">
    <source>
        <dbReference type="ARBA" id="ARBA00022989"/>
    </source>
</evidence>
<keyword evidence="4 5" id="KW-0472">Membrane</keyword>
<dbReference type="PANTHER" id="PTHR23017:SF3">
    <property type="entry name" value="G-PROTEIN COUPLED RECEPTORS FAMILY 1 PROFILE DOMAIN-CONTAINING PROTEIN"/>
    <property type="match status" value="1"/>
</dbReference>
<dbReference type="InterPro" id="IPR017452">
    <property type="entry name" value="GPCR_Rhodpsn_7TM"/>
</dbReference>
<dbReference type="SUPFAM" id="SSF81321">
    <property type="entry name" value="Family A G protein-coupled receptor-like"/>
    <property type="match status" value="1"/>
</dbReference>
<proteinExistence type="predicted"/>
<dbReference type="EMBL" id="JARK01001356">
    <property type="protein sequence ID" value="EYC21267.1"/>
    <property type="molecule type" value="Genomic_DNA"/>
</dbReference>
<dbReference type="Pfam" id="PF10328">
    <property type="entry name" value="7TM_GPCR_Srx"/>
    <property type="match status" value="1"/>
</dbReference>